<dbReference type="InterPro" id="IPR057491">
    <property type="entry name" value="DiatomPyrShell"/>
</dbReference>
<protein>
    <submittedName>
        <fullName evidence="2">Uncharacterized protein</fullName>
    </submittedName>
</protein>
<proteinExistence type="predicted"/>
<dbReference type="AlphaFoldDB" id="A0A9N8H945"/>
<evidence type="ECO:0000313" key="2">
    <source>
        <dbReference type="EMBL" id="CAB9504297.1"/>
    </source>
</evidence>
<keyword evidence="3" id="KW-1185">Reference proteome</keyword>
<accession>A0A9N8H945</accession>
<organism evidence="2 3">
    <name type="scientific">Seminavis robusta</name>
    <dbReference type="NCBI Taxonomy" id="568900"/>
    <lineage>
        <taxon>Eukaryota</taxon>
        <taxon>Sar</taxon>
        <taxon>Stramenopiles</taxon>
        <taxon>Ochrophyta</taxon>
        <taxon>Bacillariophyta</taxon>
        <taxon>Bacillariophyceae</taxon>
        <taxon>Bacillariophycidae</taxon>
        <taxon>Naviculales</taxon>
        <taxon>Naviculaceae</taxon>
        <taxon>Seminavis</taxon>
    </lineage>
</organism>
<dbReference type="Pfam" id="PF25192">
    <property type="entry name" value="DiatomPyrShell"/>
    <property type="match status" value="1"/>
</dbReference>
<reference evidence="2" key="1">
    <citation type="submission" date="2020-06" db="EMBL/GenBank/DDBJ databases">
        <authorList>
            <consortium name="Plant Systems Biology data submission"/>
        </authorList>
    </citation>
    <scope>NUCLEOTIDE SEQUENCE</scope>
    <source>
        <strain evidence="2">D6</strain>
    </source>
</reference>
<evidence type="ECO:0000313" key="3">
    <source>
        <dbReference type="Proteomes" id="UP001153069"/>
    </source>
</evidence>
<dbReference type="Proteomes" id="UP001153069">
    <property type="component" value="Unassembled WGS sequence"/>
</dbReference>
<comment type="caution">
    <text evidence="2">The sequence shown here is derived from an EMBL/GenBank/DDBJ whole genome shotgun (WGS) entry which is preliminary data.</text>
</comment>
<gene>
    <name evidence="2" type="ORF">SEMRO_192_G082420.1</name>
</gene>
<keyword evidence="1" id="KW-0732">Signal</keyword>
<dbReference type="EMBL" id="CAICTM010000191">
    <property type="protein sequence ID" value="CAB9504297.1"/>
    <property type="molecule type" value="Genomic_DNA"/>
</dbReference>
<sequence>MMFLKSSVAALLWVSASAFTTTTTTHTSRTTPLNMVASPYQASFQWDGLAEGHSVRVEGNTLRTCSFPAAVQDVRININSNGRPVFCDVELWQSPTYVPWKTKVWLEDGRIFPFNAIIHTPLAENAIQVKNTANVAMPLDASVSIGPEVTPMEEILDEYIATTPAKVCQGAGSVTCWNLEPSSEQVSILLTTEEGRHLTAMVELVQGPNNKKVSLDVYSSNGKKRPFFATIDTPFDGSTRMLRVVNTGPLEYPIVAHINPPTKSMNPSLF</sequence>
<name>A0A9N8H945_9STRA</name>
<evidence type="ECO:0000256" key="1">
    <source>
        <dbReference type="SAM" id="SignalP"/>
    </source>
</evidence>
<feature type="chain" id="PRO_5040114074" evidence="1">
    <location>
        <begin position="19"/>
        <end position="270"/>
    </location>
</feature>
<feature type="signal peptide" evidence="1">
    <location>
        <begin position="1"/>
        <end position="18"/>
    </location>
</feature>